<dbReference type="InterPro" id="IPR050935">
    <property type="entry name" value="Bromo_chromatin_reader"/>
</dbReference>
<gene>
    <name evidence="6" type="ORF">GMORB2_7572</name>
</gene>
<sequence>MASPVPEAAAPAVDPKPLEGTPSTDLRSQLNGHTPEPTSEAPKTGAVNGAGDMEERNTPTNGVDKESTPAVDTKKTESAEKPTPSASEKEKSAEAQPPTETSKTEEPKDVEMGDTDASEKFKPVKTESESEPAPSKPDESKPDDAASAAPSAADTKEITKEETKGEAEEDSEETSAAPAEKTTETPARSDEKPVTDVDVQPASLSQLAIESTEKGSSPIDVSMTDAPSSKLSREREEDATEEPASKRARTEPNEDEQIADSITAAVPTPPTPPTASDKLVSPADINFDHFPKWNDATFNAKVIQPFQLRDLRKSMARVKKTKNGYHFRDSVQKLWPALWDKYSASVEKPMDLGEIDRNLRDKNYQTFGHVRRDLVLMAENSKSFNGVDHPMTLAAKAAIKSVWDDVMGIPDEEPVKAKPPPKQNRVREPRAAPAKPEITGRAEVAPGGTDGPAAPKPASSAPRKSSVADADRPKRTVRAPKPKDIDYSKPSRKKLKPELQFCDEVLSELMRDKYNHLNKWFNDPVDAEGLGIPHYYSIITHPMDFGKVHKMLHSGDIGSLKEFDKNIQLVFSNCYKFNGPPDPATVSGLAKQLEDIYNAQMKNKESWLSKHAKANPPPSTSVGSDDDDDQDEDEDEDAGSATVGPDPSREVKDLEARLREEMDKQANLFAAEEPNQSMIQIQQGIVNMVQQALLQAKQKLNEYKQKNGGLVGAGNKSKKSKSGNSGGSKSKSSGGGGGSGASRKPGGAAAGSSTKKATGGGGQKKKKNLSATDKDNIANAINDLEYPHLDKAIDIIKRDTGQMESEDGELELDIDQLSHEALLKLWDLCKKVLPGFGKDPAAAAAAANSPEATRGGGPSSKQPKTAARPKKNKPMSAQEQEARIAQLREIRELYKPGQEPTDEGHHSHGRHAPQETSAAMDDSSDDSSEEE</sequence>
<feature type="compositionally biased region" description="Basic and acidic residues" evidence="3">
    <location>
        <begin position="53"/>
        <end position="80"/>
    </location>
</feature>
<feature type="compositionally biased region" description="Low complexity" evidence="3">
    <location>
        <begin position="1"/>
        <end position="15"/>
    </location>
</feature>
<evidence type="ECO:0000259" key="5">
    <source>
        <dbReference type="PROSITE" id="PS51525"/>
    </source>
</evidence>
<reference evidence="6" key="1">
    <citation type="submission" date="2020-03" db="EMBL/GenBank/DDBJ databases">
        <title>Site-based positive gene gene selection in Geosmithia morbida across the United States reveals a broad range of putative effectors and factors for local host and environmental adapation.</title>
        <authorList>
            <person name="Onufrak A."/>
            <person name="Murdoch R.W."/>
            <person name="Gazis R."/>
            <person name="Huff M."/>
            <person name="Staton M."/>
            <person name="Klingeman W."/>
            <person name="Hadziabdic D."/>
        </authorList>
    </citation>
    <scope>NUCLEOTIDE SEQUENCE</scope>
    <source>
        <strain evidence="6">1262</strain>
    </source>
</reference>
<dbReference type="CDD" id="cd04369">
    <property type="entry name" value="Bromodomain"/>
    <property type="match status" value="1"/>
</dbReference>
<dbReference type="PROSITE" id="PS50014">
    <property type="entry name" value="BROMODOMAIN_2"/>
    <property type="match status" value="2"/>
</dbReference>
<dbReference type="GO" id="GO:0000785">
    <property type="term" value="C:chromatin"/>
    <property type="evidence" value="ECO:0007669"/>
    <property type="project" value="TreeGrafter"/>
</dbReference>
<dbReference type="Proteomes" id="UP000749293">
    <property type="component" value="Unassembled WGS sequence"/>
</dbReference>
<feature type="compositionally biased region" description="Basic and acidic residues" evidence="3">
    <location>
        <begin position="102"/>
        <end position="128"/>
    </location>
</feature>
<dbReference type="PROSITE" id="PS51525">
    <property type="entry name" value="NET"/>
    <property type="match status" value="1"/>
</dbReference>
<dbReference type="SMART" id="SM00297">
    <property type="entry name" value="BROMO"/>
    <property type="match status" value="2"/>
</dbReference>
<evidence type="ECO:0000313" key="6">
    <source>
        <dbReference type="EMBL" id="KAF4121979.1"/>
    </source>
</evidence>
<dbReference type="InterPro" id="IPR027353">
    <property type="entry name" value="NET_dom"/>
</dbReference>
<feature type="compositionally biased region" description="Basic and acidic residues" evidence="3">
    <location>
        <begin position="181"/>
        <end position="195"/>
    </location>
</feature>
<dbReference type="InterPro" id="IPR038336">
    <property type="entry name" value="NET_sf"/>
</dbReference>
<evidence type="ECO:0000259" key="4">
    <source>
        <dbReference type="PROSITE" id="PS50014"/>
    </source>
</evidence>
<evidence type="ECO:0000313" key="7">
    <source>
        <dbReference type="Proteomes" id="UP000749293"/>
    </source>
</evidence>
<protein>
    <submittedName>
        <fullName evidence="6">Bromodomain-containing factor 1</fullName>
    </submittedName>
</protein>
<feature type="compositionally biased region" description="Low complexity" evidence="3">
    <location>
        <begin position="741"/>
        <end position="757"/>
    </location>
</feature>
<feature type="domain" description="Bromo" evidence="4">
    <location>
        <begin position="513"/>
        <end position="585"/>
    </location>
</feature>
<feature type="compositionally biased region" description="Acidic residues" evidence="3">
    <location>
        <begin position="922"/>
        <end position="931"/>
    </location>
</feature>
<accession>A0A9P4YVW1</accession>
<feature type="region of interest" description="Disordered" evidence="3">
    <location>
        <begin position="706"/>
        <end position="772"/>
    </location>
</feature>
<evidence type="ECO:0000256" key="1">
    <source>
        <dbReference type="ARBA" id="ARBA00023117"/>
    </source>
</evidence>
<dbReference type="AlphaFoldDB" id="A0A9P4YVW1"/>
<dbReference type="GO" id="GO:0006355">
    <property type="term" value="P:regulation of DNA-templated transcription"/>
    <property type="evidence" value="ECO:0007669"/>
    <property type="project" value="TreeGrafter"/>
</dbReference>
<dbReference type="PANTHER" id="PTHR22880">
    <property type="entry name" value="FALZ-RELATED BROMODOMAIN-CONTAINING PROTEINS"/>
    <property type="match status" value="1"/>
</dbReference>
<evidence type="ECO:0000256" key="2">
    <source>
        <dbReference type="PROSITE-ProRule" id="PRU00035"/>
    </source>
</evidence>
<feature type="region of interest" description="Disordered" evidence="3">
    <location>
        <begin position="609"/>
        <end position="650"/>
    </location>
</feature>
<dbReference type="EMBL" id="JAANYQ010000010">
    <property type="protein sequence ID" value="KAF4121979.1"/>
    <property type="molecule type" value="Genomic_DNA"/>
</dbReference>
<dbReference type="Pfam" id="PF00439">
    <property type="entry name" value="Bromodomain"/>
    <property type="match status" value="2"/>
</dbReference>
<dbReference type="InterPro" id="IPR001487">
    <property type="entry name" value="Bromodomain"/>
</dbReference>
<dbReference type="Gene3D" id="1.20.920.10">
    <property type="entry name" value="Bromodomain-like"/>
    <property type="match status" value="2"/>
</dbReference>
<dbReference type="RefSeq" id="XP_035320631.1">
    <property type="nucleotide sequence ID" value="XM_035469537.1"/>
</dbReference>
<feature type="domain" description="Bromo" evidence="4">
    <location>
        <begin position="319"/>
        <end position="392"/>
    </location>
</feature>
<feature type="compositionally biased region" description="Acidic residues" evidence="3">
    <location>
        <begin position="624"/>
        <end position="638"/>
    </location>
</feature>
<keyword evidence="7" id="KW-1185">Reference proteome</keyword>
<feature type="domain" description="NET" evidence="5">
    <location>
        <begin position="759"/>
        <end position="840"/>
    </location>
</feature>
<dbReference type="PRINTS" id="PR00503">
    <property type="entry name" value="BROMODOMAIN"/>
</dbReference>
<dbReference type="GO" id="GO:0005634">
    <property type="term" value="C:nucleus"/>
    <property type="evidence" value="ECO:0007669"/>
    <property type="project" value="TreeGrafter"/>
</dbReference>
<feature type="region of interest" description="Disordered" evidence="3">
    <location>
        <begin position="1"/>
        <end position="257"/>
    </location>
</feature>
<feature type="compositionally biased region" description="Low complexity" evidence="3">
    <location>
        <begin position="452"/>
        <end position="465"/>
    </location>
</feature>
<comment type="caution">
    <text evidence="6">The sequence shown here is derived from an EMBL/GenBank/DDBJ whole genome shotgun (WGS) entry which is preliminary data.</text>
</comment>
<dbReference type="GO" id="GO:0006338">
    <property type="term" value="P:chromatin remodeling"/>
    <property type="evidence" value="ECO:0007669"/>
    <property type="project" value="TreeGrafter"/>
</dbReference>
<feature type="compositionally biased region" description="Basic and acidic residues" evidence="3">
    <location>
        <begin position="880"/>
        <end position="894"/>
    </location>
</feature>
<dbReference type="GeneID" id="55973795"/>
<feature type="compositionally biased region" description="Basic and acidic residues" evidence="3">
    <location>
        <begin position="243"/>
        <end position="252"/>
    </location>
</feature>
<dbReference type="Gene3D" id="1.20.1270.220">
    <property type="match status" value="1"/>
</dbReference>
<feature type="compositionally biased region" description="Polar residues" evidence="3">
    <location>
        <begin position="21"/>
        <end position="32"/>
    </location>
</feature>
<dbReference type="InterPro" id="IPR036427">
    <property type="entry name" value="Bromodomain-like_sf"/>
</dbReference>
<dbReference type="Pfam" id="PF17035">
    <property type="entry name" value="BET"/>
    <property type="match status" value="1"/>
</dbReference>
<organism evidence="6 7">
    <name type="scientific">Geosmithia morbida</name>
    <dbReference type="NCBI Taxonomy" id="1094350"/>
    <lineage>
        <taxon>Eukaryota</taxon>
        <taxon>Fungi</taxon>
        <taxon>Dikarya</taxon>
        <taxon>Ascomycota</taxon>
        <taxon>Pezizomycotina</taxon>
        <taxon>Sordariomycetes</taxon>
        <taxon>Hypocreomycetidae</taxon>
        <taxon>Hypocreales</taxon>
        <taxon>Bionectriaceae</taxon>
        <taxon>Geosmithia</taxon>
    </lineage>
</organism>
<feature type="compositionally biased region" description="Basic and acidic residues" evidence="3">
    <location>
        <begin position="154"/>
        <end position="166"/>
    </location>
</feature>
<name>A0A9P4YVW1_9HYPO</name>
<dbReference type="SUPFAM" id="SSF47370">
    <property type="entry name" value="Bromodomain"/>
    <property type="match status" value="2"/>
</dbReference>
<dbReference type="PANTHER" id="PTHR22880:SF225">
    <property type="entry name" value="BROMODOMAIN-CONTAINING PROTEIN BET-1-RELATED"/>
    <property type="match status" value="1"/>
</dbReference>
<evidence type="ECO:0000256" key="3">
    <source>
        <dbReference type="SAM" id="MobiDB-lite"/>
    </source>
</evidence>
<feature type="region of interest" description="Disordered" evidence="3">
    <location>
        <begin position="840"/>
        <end position="931"/>
    </location>
</feature>
<keyword evidence="1 2" id="KW-0103">Bromodomain</keyword>
<dbReference type="OrthoDB" id="784962at2759"/>
<proteinExistence type="predicted"/>
<feature type="region of interest" description="Disordered" evidence="3">
    <location>
        <begin position="410"/>
        <end position="492"/>
    </location>
</feature>